<sequence length="111" mass="12474">MRLEIYEEKSEGAGAAIAQVFAAFSEEAENEQLQTARYNLEEHPDLFARHPLVSQAMQNMKQALPLTIVDGEIMLIGEYPDMEDLTEITGMNFQDIRNKDCQCSNCKCGKG</sequence>
<dbReference type="Proteomes" id="UP001565283">
    <property type="component" value="Unassembled WGS sequence"/>
</dbReference>
<dbReference type="RefSeq" id="WP_369948189.1">
    <property type="nucleotide sequence ID" value="NZ_JBCLSH010000011.1"/>
</dbReference>
<reference evidence="1 2" key="1">
    <citation type="submission" date="2024-03" db="EMBL/GenBank/DDBJ databases">
        <title>Mouse gut bacterial collection (mGBC) of GemPharmatech.</title>
        <authorList>
            <person name="He Y."/>
            <person name="Dong L."/>
            <person name="Wu D."/>
            <person name="Gao X."/>
            <person name="Lin Z."/>
        </authorList>
    </citation>
    <scope>NUCLEOTIDE SEQUENCE [LARGE SCALE GENOMIC DNA]</scope>
    <source>
        <strain evidence="1 2">61-15</strain>
    </source>
</reference>
<dbReference type="Gene3D" id="3.40.30.10">
    <property type="entry name" value="Glutaredoxin"/>
    <property type="match status" value="1"/>
</dbReference>
<name>A0ABV4D1V0_9LACT</name>
<proteinExistence type="predicted"/>
<protein>
    <submittedName>
        <fullName evidence="1">Arsenic metallochaperone ArsD family protein</fullName>
    </submittedName>
</protein>
<dbReference type="Pfam" id="PF06953">
    <property type="entry name" value="ArsD"/>
    <property type="match status" value="1"/>
</dbReference>
<keyword evidence="2" id="KW-1185">Reference proteome</keyword>
<dbReference type="InterPro" id="IPR010712">
    <property type="entry name" value="Arsenical-R_ArsD"/>
</dbReference>
<dbReference type="EMBL" id="JBCLSH010000011">
    <property type="protein sequence ID" value="MEY8443533.1"/>
    <property type="molecule type" value="Genomic_DNA"/>
</dbReference>
<evidence type="ECO:0000313" key="2">
    <source>
        <dbReference type="Proteomes" id="UP001565283"/>
    </source>
</evidence>
<organism evidence="1 2">
    <name type="scientific">Lactococcus ileimucosae</name>
    <dbReference type="NCBI Taxonomy" id="2941329"/>
    <lineage>
        <taxon>Bacteria</taxon>
        <taxon>Bacillati</taxon>
        <taxon>Bacillota</taxon>
        <taxon>Bacilli</taxon>
        <taxon>Lactobacillales</taxon>
        <taxon>Streptococcaceae</taxon>
        <taxon>Lactococcus</taxon>
    </lineage>
</organism>
<comment type="caution">
    <text evidence="1">The sequence shown here is derived from an EMBL/GenBank/DDBJ whole genome shotgun (WGS) entry which is preliminary data.</text>
</comment>
<accession>A0ABV4D1V0</accession>
<gene>
    <name evidence="1" type="ORF">AALA52_04650</name>
</gene>
<evidence type="ECO:0000313" key="1">
    <source>
        <dbReference type="EMBL" id="MEY8443533.1"/>
    </source>
</evidence>